<feature type="compositionally biased region" description="Basic and acidic residues" evidence="1">
    <location>
        <begin position="387"/>
        <end position="397"/>
    </location>
</feature>
<feature type="compositionally biased region" description="Basic and acidic residues" evidence="1">
    <location>
        <begin position="283"/>
        <end position="305"/>
    </location>
</feature>
<dbReference type="AlphaFoldDB" id="A0A077R6G1"/>
<proteinExistence type="predicted"/>
<dbReference type="Pfam" id="PF09816">
    <property type="entry name" value="EAF"/>
    <property type="match status" value="1"/>
</dbReference>
<sequence>MSRKKDRRFCNVDVNPSASALFQSVSEVGKSPEVNDSSRPLPSYFALNFNFKPESTHSSSRGALFQPSTSRSAGAEWQLELESNEPQDPHIQSSSDGHNEAAKKQKGAHVFTGPQTTAKSYDLVLIWDEVQKVYKLERLASTFSFKYERGKTMLSGASQDVWASDAIKSRKRSIDDAFVARSIASGSGSQNRRREARTSVSTKYESEEASRTSTNLTVSTSNPGSGGLKLRSKPTTTVRTIHPPVRRSSRRSIAVDMEEFDDAPPVISDPPPSANTAASSRTKCGDTTKDLNARAAEPESKETKALSHRTSLQSAQEAAPSLEPAGGAPLRRSRRRSSQAHTEGVTTNPLQRKCTPSATSEAGAAKGKVSKRTTEEEEAEEDNLALELERELEREFEMEMEDASDRDEPGASASPAVLEQTTTADRALSPVSCLKRGEMGAKINSPKAHTPDPLVDFSATSSNDSLSPLAEHTIPAVATVKTASIGLGLHQTGVGITPTTSPALGIAPSPISNAPSPTSSGRTSDLAFASTQPQSAVAGEDEGEDEDEDDLEDFAAELELGLDMSITEVADAEPSSPAPVATFADKRRSSRAQTVAQSERQQQGRKTYGLGGPRQEEEELEDSD</sequence>
<feature type="compositionally biased region" description="Acidic residues" evidence="1">
    <location>
        <begin position="375"/>
        <end position="384"/>
    </location>
</feature>
<evidence type="ECO:0000256" key="1">
    <source>
        <dbReference type="SAM" id="MobiDB-lite"/>
    </source>
</evidence>
<feature type="compositionally biased region" description="Polar residues" evidence="1">
    <location>
        <begin position="591"/>
        <end position="605"/>
    </location>
</feature>
<feature type="compositionally biased region" description="Polar residues" evidence="1">
    <location>
        <begin position="211"/>
        <end position="223"/>
    </location>
</feature>
<evidence type="ECO:0000313" key="3">
    <source>
        <dbReference type="EMBL" id="CDI52699.1"/>
    </source>
</evidence>
<feature type="compositionally biased region" description="Polar residues" evidence="1">
    <location>
        <begin position="84"/>
        <end position="96"/>
    </location>
</feature>
<evidence type="ECO:0000259" key="2">
    <source>
        <dbReference type="Pfam" id="PF09816"/>
    </source>
</evidence>
<feature type="region of interest" description="Disordered" evidence="1">
    <location>
        <begin position="54"/>
        <end position="113"/>
    </location>
</feature>
<feature type="domain" description="Transcription elongation factor Eaf N-terminal" evidence="2">
    <location>
        <begin position="36"/>
        <end position="149"/>
    </location>
</feature>
<reference evidence="3" key="1">
    <citation type="journal article" date="2014" name="Genome Biol. Evol.">
        <title>Gene Loss Rather Than Gene Gain Is Associated with a Host Jump from Monocots to Dicots in the Smut Fungus Melanopsichium pennsylvanicum.</title>
        <authorList>
            <person name="Sharma R."/>
            <person name="Mishra B."/>
            <person name="Runge F."/>
            <person name="Thines M."/>
        </authorList>
    </citation>
    <scope>NUCLEOTIDE SEQUENCE</scope>
    <source>
        <strain evidence="3">4</strain>
    </source>
</reference>
<feature type="compositionally biased region" description="Polar residues" evidence="1">
    <location>
        <begin position="56"/>
        <end position="72"/>
    </location>
</feature>
<organism evidence="3">
    <name type="scientific">Melanopsichium pennsylvanicum 4</name>
    <dbReference type="NCBI Taxonomy" id="1398559"/>
    <lineage>
        <taxon>Eukaryota</taxon>
        <taxon>Fungi</taxon>
        <taxon>Dikarya</taxon>
        <taxon>Basidiomycota</taxon>
        <taxon>Ustilaginomycotina</taxon>
        <taxon>Ustilaginomycetes</taxon>
        <taxon>Ustilaginales</taxon>
        <taxon>Ustilaginaceae</taxon>
        <taxon>Melanopsichium</taxon>
    </lineage>
</organism>
<protein>
    <recommendedName>
        <fullName evidence="2">Transcription elongation factor Eaf N-terminal domain-containing protein</fullName>
    </recommendedName>
</protein>
<feature type="compositionally biased region" description="Low complexity" evidence="1">
    <location>
        <begin position="506"/>
        <end position="520"/>
    </location>
</feature>
<accession>A0A077R6G1</accession>
<feature type="region of interest" description="Disordered" evidence="1">
    <location>
        <begin position="182"/>
        <end position="432"/>
    </location>
</feature>
<dbReference type="InterPro" id="IPR019194">
    <property type="entry name" value="Tscrpt_elong_fac_Eaf_N"/>
</dbReference>
<feature type="compositionally biased region" description="Acidic residues" evidence="1">
    <location>
        <begin position="539"/>
        <end position="556"/>
    </location>
</feature>
<name>A0A077R6G1_9BASI</name>
<feature type="region of interest" description="Disordered" evidence="1">
    <location>
        <begin position="500"/>
        <end position="624"/>
    </location>
</feature>
<feature type="compositionally biased region" description="Polar residues" evidence="1">
    <location>
        <begin position="339"/>
        <end position="360"/>
    </location>
</feature>
<dbReference type="EMBL" id="HG529547">
    <property type="protein sequence ID" value="CDI52699.1"/>
    <property type="molecule type" value="Genomic_DNA"/>
</dbReference>